<dbReference type="Pfam" id="PF11138">
    <property type="entry name" value="DUF2911"/>
    <property type="match status" value="1"/>
</dbReference>
<evidence type="ECO:0000313" key="2">
    <source>
        <dbReference type="EMBL" id="GAK77123.1"/>
    </source>
</evidence>
<dbReference type="EMBL" id="BBLG01000007">
    <property type="protein sequence ID" value="GAK77123.1"/>
    <property type="molecule type" value="Genomic_DNA"/>
</dbReference>
<dbReference type="InterPro" id="IPR011990">
    <property type="entry name" value="TPR-like_helical_dom_sf"/>
</dbReference>
<dbReference type="Proteomes" id="UP000028980">
    <property type="component" value="Unassembled WGS sequence"/>
</dbReference>
<dbReference type="InterPro" id="IPR021314">
    <property type="entry name" value="DUF2911"/>
</dbReference>
<comment type="caution">
    <text evidence="2">The sequence shown here is derived from an EMBL/GenBank/DDBJ whole genome shotgun (WGS) entry which is preliminary data.</text>
</comment>
<dbReference type="SUPFAM" id="SSF48452">
    <property type="entry name" value="TPR-like"/>
    <property type="match status" value="1"/>
</dbReference>
<feature type="chain" id="PRO_5001756526" description="Dihydrolipoamide dehydrogenase" evidence="1">
    <location>
        <begin position="20"/>
        <end position="283"/>
    </location>
</feature>
<reference evidence="2 3" key="1">
    <citation type="journal article" date="2014" name="Genome Announc.">
        <title>Draft Genome Sequences of Marine Flavobacterium Nonlabens Strains NR17, NR24, NR27, NR32, NR33, and Ara13.</title>
        <authorList>
            <person name="Nakanishi M."/>
            <person name="Meirelles P."/>
            <person name="Suzuki R."/>
            <person name="Takatani N."/>
            <person name="Mino S."/>
            <person name="Suda W."/>
            <person name="Oshima K."/>
            <person name="Hattori M."/>
            <person name="Ohkuma M."/>
            <person name="Hosokawa M."/>
            <person name="Miyashita K."/>
            <person name="Thompson F.L."/>
            <person name="Niwa A."/>
            <person name="Sawabe T."/>
            <person name="Sawabe T."/>
        </authorList>
    </citation>
    <scope>NUCLEOTIDE SEQUENCE [LARGE SCALE GENOMIC DNA]</scope>
    <source>
        <strain evidence="3">JCM19296</strain>
    </source>
</reference>
<feature type="signal peptide" evidence="1">
    <location>
        <begin position="1"/>
        <end position="19"/>
    </location>
</feature>
<protein>
    <recommendedName>
        <fullName evidence="4">Dihydrolipoamide dehydrogenase</fullName>
    </recommendedName>
</protein>
<keyword evidence="1" id="KW-0732">Signal</keyword>
<evidence type="ECO:0000313" key="3">
    <source>
        <dbReference type="Proteomes" id="UP000028980"/>
    </source>
</evidence>
<dbReference type="AlphaFoldDB" id="A0A081DDX7"/>
<accession>A0A081DDX7</accession>
<evidence type="ECO:0000256" key="1">
    <source>
        <dbReference type="SAM" id="SignalP"/>
    </source>
</evidence>
<organism evidence="2 3">
    <name type="scientific">Nonlabens ulvanivorans</name>
    <name type="common">Persicivirga ulvanivorans</name>
    <dbReference type="NCBI Taxonomy" id="906888"/>
    <lineage>
        <taxon>Bacteria</taxon>
        <taxon>Pseudomonadati</taxon>
        <taxon>Bacteroidota</taxon>
        <taxon>Flavobacteriia</taxon>
        <taxon>Flavobacteriales</taxon>
        <taxon>Flavobacteriaceae</taxon>
        <taxon>Nonlabens</taxon>
    </lineage>
</organism>
<name>A0A081DDX7_NONUL</name>
<gene>
    <name evidence="2" type="ORF">JCM19296_2728</name>
</gene>
<proteinExistence type="predicted"/>
<evidence type="ECO:0008006" key="4">
    <source>
        <dbReference type="Google" id="ProtNLM"/>
    </source>
</evidence>
<sequence>MKYTLLAFMSLFVATTLTAQIEAPQPSPSAMVKQTVGLTEVTLEYSRPAMRDRDIFGDLVPFDKMWRTGANANSEVSFSDDVMVAGKELKAGTYAVFTKPGKKEWDVYFYTDHSNWGGTPSEWDDSKVAAMVTVPVSKLKNTQESFTMAINEINMEGAHLQIMWANTMVAVPFSVPTKAKTEASIDKVMAGPSANDYYSAASFYLDADKDLEKAHEWITKATVLSPKAFWMFRKKSLIEAKLGNTNAAIASAKQSLALATAAGNADYVKMNKDSLKEWGGVKM</sequence>